<dbReference type="AlphaFoldDB" id="A0A9D2A9X7"/>
<dbReference type="InterPro" id="IPR004100">
    <property type="entry name" value="ATPase_F1/V1/A1_a/bsu_N"/>
</dbReference>
<proteinExistence type="inferred from homology"/>
<dbReference type="SUPFAM" id="SSF52540">
    <property type="entry name" value="P-loop containing nucleoside triphosphate hydrolases"/>
    <property type="match status" value="1"/>
</dbReference>
<comment type="similarity">
    <text evidence="2 12">Belongs to the ATPase alpha/beta chains family.</text>
</comment>
<keyword evidence="4 12" id="KW-1003">Cell membrane</keyword>
<keyword evidence="3 12" id="KW-0813">Transport</keyword>
<dbReference type="InterPro" id="IPR027417">
    <property type="entry name" value="P-loop_NTPase"/>
</dbReference>
<dbReference type="GO" id="GO:0046933">
    <property type="term" value="F:proton-transporting ATP synthase activity, rotational mechanism"/>
    <property type="evidence" value="ECO:0007669"/>
    <property type="project" value="UniProtKB-UniRule"/>
</dbReference>
<dbReference type="CDD" id="cd18115">
    <property type="entry name" value="ATP-synt_F1_beta_N"/>
    <property type="match status" value="1"/>
</dbReference>
<reference evidence="14" key="1">
    <citation type="journal article" date="2021" name="PeerJ">
        <title>Extensive microbial diversity within the chicken gut microbiome revealed by metagenomics and culture.</title>
        <authorList>
            <person name="Gilroy R."/>
            <person name="Ravi A."/>
            <person name="Getino M."/>
            <person name="Pursley I."/>
            <person name="Horton D.L."/>
            <person name="Alikhan N.F."/>
            <person name="Baker D."/>
            <person name="Gharbi K."/>
            <person name="Hall N."/>
            <person name="Watson M."/>
            <person name="Adriaenssens E.M."/>
            <person name="Foster-Nyarko E."/>
            <person name="Jarju S."/>
            <person name="Secka A."/>
            <person name="Antonio M."/>
            <person name="Oren A."/>
            <person name="Chaudhuri R.R."/>
            <person name="La Ragione R."/>
            <person name="Hildebrand F."/>
            <person name="Pallen M.J."/>
        </authorList>
    </citation>
    <scope>NUCLEOTIDE SEQUENCE</scope>
    <source>
        <strain evidence="14">CHK187-5294</strain>
    </source>
</reference>
<dbReference type="InterPro" id="IPR055190">
    <property type="entry name" value="ATP-synt_VA_C"/>
</dbReference>
<comment type="caution">
    <text evidence="14">The sequence shown here is derived from an EMBL/GenBank/DDBJ whole genome shotgun (WGS) entry which is preliminary data.</text>
</comment>
<keyword evidence="6 12" id="KW-0067">ATP-binding</keyword>
<evidence type="ECO:0000256" key="1">
    <source>
        <dbReference type="ARBA" id="ARBA00004170"/>
    </source>
</evidence>
<dbReference type="CDD" id="cd18110">
    <property type="entry name" value="ATP-synt_F1_beta_C"/>
    <property type="match status" value="1"/>
</dbReference>
<protein>
    <recommendedName>
        <fullName evidence="12">ATP synthase subunit beta</fullName>
        <ecNumber evidence="12">7.1.2.2</ecNumber>
    </recommendedName>
    <alternativeName>
        <fullName evidence="12">ATP synthase F1 sector subunit beta</fullName>
    </alternativeName>
    <alternativeName>
        <fullName evidence="12">F-ATPase subunit beta</fullName>
    </alternativeName>
</protein>
<evidence type="ECO:0000256" key="6">
    <source>
        <dbReference type="ARBA" id="ARBA00022840"/>
    </source>
</evidence>
<dbReference type="Gene3D" id="1.10.1140.10">
    <property type="entry name" value="Bovine Mitochondrial F1-atpase, Atp Synthase Beta Chain, Chain D, domain 3"/>
    <property type="match status" value="1"/>
</dbReference>
<dbReference type="InterPro" id="IPR000194">
    <property type="entry name" value="ATPase_F1/V1/A1_a/bsu_nucl-bd"/>
</dbReference>
<keyword evidence="10 12" id="KW-0139">CF(1)</keyword>
<dbReference type="InterPro" id="IPR050053">
    <property type="entry name" value="ATPase_alpha/beta_chains"/>
</dbReference>
<evidence type="ECO:0000256" key="8">
    <source>
        <dbReference type="ARBA" id="ARBA00023065"/>
    </source>
</evidence>
<dbReference type="Pfam" id="PF00006">
    <property type="entry name" value="ATP-synt_ab"/>
    <property type="match status" value="1"/>
</dbReference>
<gene>
    <name evidence="12 14" type="primary">atpD</name>
    <name evidence="14" type="ORF">H9727_00345</name>
</gene>
<dbReference type="Pfam" id="PF22919">
    <property type="entry name" value="ATP-synt_VA_C"/>
    <property type="match status" value="1"/>
</dbReference>
<dbReference type="FunFam" id="3.40.50.300:FF:000004">
    <property type="entry name" value="ATP synthase subunit beta"/>
    <property type="match status" value="1"/>
</dbReference>
<keyword evidence="9 12" id="KW-0472">Membrane</keyword>
<evidence type="ECO:0000256" key="5">
    <source>
        <dbReference type="ARBA" id="ARBA00022741"/>
    </source>
</evidence>
<reference evidence="14" key="2">
    <citation type="submission" date="2021-04" db="EMBL/GenBank/DDBJ databases">
        <authorList>
            <person name="Gilroy R."/>
        </authorList>
    </citation>
    <scope>NUCLEOTIDE SEQUENCE</scope>
    <source>
        <strain evidence="14">CHK187-5294</strain>
    </source>
</reference>
<comment type="function">
    <text evidence="12">Produces ATP from ADP in the presence of a proton gradient across the membrane. The catalytic sites are hosted primarily by the beta subunits.</text>
</comment>
<dbReference type="HAMAP" id="MF_01347">
    <property type="entry name" value="ATP_synth_beta_bact"/>
    <property type="match status" value="1"/>
</dbReference>
<evidence type="ECO:0000256" key="9">
    <source>
        <dbReference type="ARBA" id="ARBA00023136"/>
    </source>
</evidence>
<evidence type="ECO:0000259" key="13">
    <source>
        <dbReference type="SMART" id="SM00382"/>
    </source>
</evidence>
<dbReference type="Gene3D" id="3.40.50.300">
    <property type="entry name" value="P-loop containing nucleotide triphosphate hydrolases"/>
    <property type="match status" value="1"/>
</dbReference>
<dbReference type="NCBIfam" id="TIGR01039">
    <property type="entry name" value="atpD"/>
    <property type="match status" value="1"/>
</dbReference>
<evidence type="ECO:0000313" key="15">
    <source>
        <dbReference type="Proteomes" id="UP000824132"/>
    </source>
</evidence>
<dbReference type="InterPro" id="IPR036121">
    <property type="entry name" value="ATPase_F1/V1/A1_a/bsu_N_sf"/>
</dbReference>
<dbReference type="Pfam" id="PF02874">
    <property type="entry name" value="ATP-synt_ab_N"/>
    <property type="match status" value="1"/>
</dbReference>
<accession>A0A9D2A9X7</accession>
<comment type="subcellular location">
    <subcellularLocation>
        <location evidence="12">Cell membrane</location>
        <topology evidence="12">Peripheral membrane protein</topology>
    </subcellularLocation>
    <subcellularLocation>
        <location evidence="1">Membrane</location>
        <topology evidence="1">Peripheral membrane protein</topology>
    </subcellularLocation>
</comment>
<dbReference type="PANTHER" id="PTHR15184:SF71">
    <property type="entry name" value="ATP SYNTHASE SUBUNIT BETA, MITOCHONDRIAL"/>
    <property type="match status" value="1"/>
</dbReference>
<keyword evidence="12" id="KW-0375">Hydrogen ion transport</keyword>
<dbReference type="GO" id="GO:0045259">
    <property type="term" value="C:proton-transporting ATP synthase complex"/>
    <property type="evidence" value="ECO:0007669"/>
    <property type="project" value="UniProtKB-KW"/>
</dbReference>
<dbReference type="InterPro" id="IPR003593">
    <property type="entry name" value="AAA+_ATPase"/>
</dbReference>
<dbReference type="SMART" id="SM00382">
    <property type="entry name" value="AAA"/>
    <property type="match status" value="1"/>
</dbReference>
<dbReference type="EC" id="7.1.2.2" evidence="12"/>
<dbReference type="GO" id="GO:0005524">
    <property type="term" value="F:ATP binding"/>
    <property type="evidence" value="ECO:0007669"/>
    <property type="project" value="UniProtKB-UniRule"/>
</dbReference>
<evidence type="ECO:0000256" key="4">
    <source>
        <dbReference type="ARBA" id="ARBA00022475"/>
    </source>
</evidence>
<dbReference type="Gene3D" id="2.40.10.170">
    <property type="match status" value="1"/>
</dbReference>
<dbReference type="InterPro" id="IPR020003">
    <property type="entry name" value="ATPase_a/bsu_AS"/>
</dbReference>
<dbReference type="CDD" id="cd01133">
    <property type="entry name" value="F1-ATPase_beta_CD"/>
    <property type="match status" value="1"/>
</dbReference>
<evidence type="ECO:0000256" key="12">
    <source>
        <dbReference type="HAMAP-Rule" id="MF_01347"/>
    </source>
</evidence>
<organism evidence="14 15">
    <name type="scientific">Candidatus Borkfalkia avistercoris</name>
    <dbReference type="NCBI Taxonomy" id="2838504"/>
    <lineage>
        <taxon>Bacteria</taxon>
        <taxon>Bacillati</taxon>
        <taxon>Bacillota</taxon>
        <taxon>Clostridia</taxon>
        <taxon>Christensenellales</taxon>
        <taxon>Christensenellaceae</taxon>
        <taxon>Candidatus Borkfalkia</taxon>
    </lineage>
</organism>
<feature type="domain" description="AAA+ ATPase" evidence="13">
    <location>
        <begin position="140"/>
        <end position="325"/>
    </location>
</feature>
<dbReference type="GO" id="GO:0005886">
    <property type="term" value="C:plasma membrane"/>
    <property type="evidence" value="ECO:0007669"/>
    <property type="project" value="UniProtKB-SubCell"/>
</dbReference>
<dbReference type="SUPFAM" id="SSF50615">
    <property type="entry name" value="N-terminal domain of alpha and beta subunits of F1 ATP synthase"/>
    <property type="match status" value="1"/>
</dbReference>
<dbReference type="EMBL" id="DXCL01000002">
    <property type="protein sequence ID" value="HIZ02715.1"/>
    <property type="molecule type" value="Genomic_DNA"/>
</dbReference>
<name>A0A9D2A9X7_9FIRM</name>
<sequence length="463" mass="50756">MVNPGKIYQIIGPVVDVHFEGSLPPVYEKLVVEGHEVSLEVLAHVQRGVVRCIAMNATEGLSRGLTVLDTGAQISVPVGEGVLGRVMNVLGEPIDNKGEIKTDAHWNIHRKPPAFYDQSPSTEVFETGIKVIDLIAPYSKGGKIGLFGGAGVGKTVLIMELIHNISKEHGGYSIFTGVGERSREGNDMISDMEESGVIKNAALVYGQMNEPPGSRMRTAFTGLTLAEYFRDVKRQDVLLFIDNIYRYIQAGSEVSALLGRMPSAVGYQPTLATEMGLLEERIASTRRGSITSIQAVYVPADDITDPAPAAIFSHLDATTVLSRKVVETGIYPAVDPLESNSRILDPQIVGYEHYDVANRVIATLQRYKELQDIIAILGMEELSEEDKQSVYRARKIQKFMSQPFFVSKIYTGLEGRYVPLQATIESFKTILSGEVDDLPENAFFNVGDIDEAKAKAKTMRTDA</sequence>
<dbReference type="InterPro" id="IPR024034">
    <property type="entry name" value="ATPase_F1/V1_b/a_C"/>
</dbReference>
<evidence type="ECO:0000256" key="10">
    <source>
        <dbReference type="ARBA" id="ARBA00023196"/>
    </source>
</evidence>
<feature type="binding site" evidence="12">
    <location>
        <begin position="148"/>
        <end position="155"/>
    </location>
    <ligand>
        <name>ATP</name>
        <dbReference type="ChEBI" id="CHEBI:30616"/>
    </ligand>
</feature>
<keyword evidence="11 12" id="KW-0066">ATP synthesis</keyword>
<keyword evidence="5 12" id="KW-0547">Nucleotide-binding</keyword>
<dbReference type="PROSITE" id="PS00152">
    <property type="entry name" value="ATPASE_ALPHA_BETA"/>
    <property type="match status" value="1"/>
</dbReference>
<evidence type="ECO:0000256" key="3">
    <source>
        <dbReference type="ARBA" id="ARBA00022448"/>
    </source>
</evidence>
<dbReference type="Proteomes" id="UP000824132">
    <property type="component" value="Unassembled WGS sequence"/>
</dbReference>
<comment type="catalytic activity">
    <reaction evidence="12">
        <text>ATP + H2O + 4 H(+)(in) = ADP + phosphate + 5 H(+)(out)</text>
        <dbReference type="Rhea" id="RHEA:57720"/>
        <dbReference type="ChEBI" id="CHEBI:15377"/>
        <dbReference type="ChEBI" id="CHEBI:15378"/>
        <dbReference type="ChEBI" id="CHEBI:30616"/>
        <dbReference type="ChEBI" id="CHEBI:43474"/>
        <dbReference type="ChEBI" id="CHEBI:456216"/>
        <dbReference type="EC" id="7.1.2.2"/>
    </reaction>
</comment>
<dbReference type="PANTHER" id="PTHR15184">
    <property type="entry name" value="ATP SYNTHASE"/>
    <property type="match status" value="1"/>
</dbReference>
<dbReference type="InterPro" id="IPR005722">
    <property type="entry name" value="ATP_synth_F1_bsu"/>
</dbReference>
<keyword evidence="8 12" id="KW-0406">Ion transport</keyword>
<evidence type="ECO:0000256" key="7">
    <source>
        <dbReference type="ARBA" id="ARBA00022967"/>
    </source>
</evidence>
<evidence type="ECO:0000313" key="14">
    <source>
        <dbReference type="EMBL" id="HIZ02715.1"/>
    </source>
</evidence>
<evidence type="ECO:0000256" key="11">
    <source>
        <dbReference type="ARBA" id="ARBA00023310"/>
    </source>
</evidence>
<keyword evidence="7 12" id="KW-1278">Translocase</keyword>
<dbReference type="FunFam" id="1.10.1140.10:FF:000001">
    <property type="entry name" value="ATP synthase subunit beta"/>
    <property type="match status" value="1"/>
</dbReference>
<evidence type="ECO:0000256" key="2">
    <source>
        <dbReference type="ARBA" id="ARBA00008936"/>
    </source>
</evidence>
<dbReference type="SUPFAM" id="SSF47917">
    <property type="entry name" value="C-terminal domain of alpha and beta subunits of F1 ATP synthase"/>
    <property type="match status" value="1"/>
</dbReference>